<evidence type="ECO:0000313" key="9">
    <source>
        <dbReference type="Proteomes" id="UP001597295"/>
    </source>
</evidence>
<dbReference type="InterPro" id="IPR017580">
    <property type="entry name" value="OHCU_decarboxylase-1"/>
</dbReference>
<organism evidence="8 9">
    <name type="scientific">Lacibacterium aquatile</name>
    <dbReference type="NCBI Taxonomy" id="1168082"/>
    <lineage>
        <taxon>Bacteria</taxon>
        <taxon>Pseudomonadati</taxon>
        <taxon>Pseudomonadota</taxon>
        <taxon>Alphaproteobacteria</taxon>
        <taxon>Rhodospirillales</taxon>
        <taxon>Rhodospirillaceae</taxon>
    </lineage>
</organism>
<comment type="catalytic activity">
    <reaction evidence="1">
        <text>5-hydroxy-2-oxo-4-ureido-2,5-dihydro-1H-imidazole-5-carboxylate + H(+) = (S)-allantoin + CO2</text>
        <dbReference type="Rhea" id="RHEA:26301"/>
        <dbReference type="ChEBI" id="CHEBI:15378"/>
        <dbReference type="ChEBI" id="CHEBI:15678"/>
        <dbReference type="ChEBI" id="CHEBI:16526"/>
        <dbReference type="ChEBI" id="CHEBI:58639"/>
        <dbReference type="EC" id="4.1.1.97"/>
    </reaction>
</comment>
<evidence type="ECO:0000259" key="7">
    <source>
        <dbReference type="Pfam" id="PF09349"/>
    </source>
</evidence>
<feature type="domain" description="Oxo-4-hydroxy-4-carboxy-5-ureidoimidazoline decarboxylase" evidence="7">
    <location>
        <begin position="7"/>
        <end position="162"/>
    </location>
</feature>
<dbReference type="Proteomes" id="UP001597295">
    <property type="component" value="Unassembled WGS sequence"/>
</dbReference>
<proteinExistence type="predicted"/>
<evidence type="ECO:0000313" key="8">
    <source>
        <dbReference type="EMBL" id="MFD2264534.1"/>
    </source>
</evidence>
<dbReference type="PANTHER" id="PTHR43466">
    <property type="entry name" value="2-OXO-4-HYDROXY-4-CARBOXY-5-UREIDOIMIDAZOLINE DECARBOXYLASE-RELATED"/>
    <property type="match status" value="1"/>
</dbReference>
<gene>
    <name evidence="8" type="primary">uraD</name>
    <name evidence="8" type="ORF">ACFSM5_16635</name>
</gene>
<keyword evidence="9" id="KW-1185">Reference proteome</keyword>
<evidence type="ECO:0000256" key="2">
    <source>
        <dbReference type="ARBA" id="ARBA00004754"/>
    </source>
</evidence>
<evidence type="ECO:0000256" key="6">
    <source>
        <dbReference type="ARBA" id="ARBA00023239"/>
    </source>
</evidence>
<protein>
    <recommendedName>
        <fullName evidence="3">2-oxo-4-hydroxy-4-carboxy-5-ureidoimidazoline decarboxylase</fullName>
        <ecNumber evidence="3">4.1.1.97</ecNumber>
    </recommendedName>
</protein>
<name>A0ABW5DVM9_9PROT</name>
<dbReference type="EC" id="4.1.1.97" evidence="3"/>
<comment type="caution">
    <text evidence="8">The sequence shown here is derived from an EMBL/GenBank/DDBJ whole genome shotgun (WGS) entry which is preliminary data.</text>
</comment>
<dbReference type="Pfam" id="PF09349">
    <property type="entry name" value="OHCU_decarbox"/>
    <property type="match status" value="1"/>
</dbReference>
<dbReference type="SUPFAM" id="SSF158694">
    <property type="entry name" value="UraD-Like"/>
    <property type="match status" value="1"/>
</dbReference>
<keyword evidence="4" id="KW-0659">Purine metabolism</keyword>
<dbReference type="NCBIfam" id="TIGR03164">
    <property type="entry name" value="UHCUDC"/>
    <property type="match status" value="1"/>
</dbReference>
<dbReference type="PANTHER" id="PTHR43466:SF1">
    <property type="entry name" value="2-OXO-4-HYDROXY-4-CARBOXY-5-UREIDOIMIDAZOLINE DECARBOXYLASE-RELATED"/>
    <property type="match status" value="1"/>
</dbReference>
<keyword evidence="5" id="KW-0210">Decarboxylase</keyword>
<dbReference type="InterPro" id="IPR018020">
    <property type="entry name" value="OHCU_decarboxylase"/>
</dbReference>
<dbReference type="Gene3D" id="1.10.3330.10">
    <property type="entry name" value="Oxo-4-hydroxy-4-carboxy-5-ureidoimidazoline decarboxylase"/>
    <property type="match status" value="1"/>
</dbReference>
<sequence>MRIDQINGLSKDDFVATLGGIFEHSPWVAERAYIALPVPDLAALHRAMAAAMAAASREEQLALLRAHPDLAGKLARAGRLTEASTAEQASAGLDLLTQEEFEAFSRLNTAYTEKFGHPFIIAVRENTKAGILAAFERRLAHSADQEFTTALDQVSRIALHRLTALIEEA</sequence>
<evidence type="ECO:0000256" key="5">
    <source>
        <dbReference type="ARBA" id="ARBA00022793"/>
    </source>
</evidence>
<dbReference type="RefSeq" id="WP_379877625.1">
    <property type="nucleotide sequence ID" value="NZ_JBHUIP010000013.1"/>
</dbReference>
<dbReference type="GO" id="GO:0051997">
    <property type="term" value="F:2-oxo-4-hydroxy-4-carboxy-5-ureidoimidazoline decarboxylase activity"/>
    <property type="evidence" value="ECO:0007669"/>
    <property type="project" value="UniProtKB-EC"/>
</dbReference>
<dbReference type="InterPro" id="IPR036778">
    <property type="entry name" value="OHCU_decarboxylase_sf"/>
</dbReference>
<keyword evidence="6 8" id="KW-0456">Lyase</keyword>
<accession>A0ABW5DVM9</accession>
<dbReference type="EMBL" id="JBHUIP010000013">
    <property type="protein sequence ID" value="MFD2264534.1"/>
    <property type="molecule type" value="Genomic_DNA"/>
</dbReference>
<evidence type="ECO:0000256" key="3">
    <source>
        <dbReference type="ARBA" id="ARBA00012257"/>
    </source>
</evidence>
<evidence type="ECO:0000256" key="4">
    <source>
        <dbReference type="ARBA" id="ARBA00022631"/>
    </source>
</evidence>
<evidence type="ECO:0000256" key="1">
    <source>
        <dbReference type="ARBA" id="ARBA00001163"/>
    </source>
</evidence>
<reference evidence="9" key="1">
    <citation type="journal article" date="2019" name="Int. J. Syst. Evol. Microbiol.">
        <title>The Global Catalogue of Microorganisms (GCM) 10K type strain sequencing project: providing services to taxonomists for standard genome sequencing and annotation.</title>
        <authorList>
            <consortium name="The Broad Institute Genomics Platform"/>
            <consortium name="The Broad Institute Genome Sequencing Center for Infectious Disease"/>
            <person name="Wu L."/>
            <person name="Ma J."/>
        </authorList>
    </citation>
    <scope>NUCLEOTIDE SEQUENCE [LARGE SCALE GENOMIC DNA]</scope>
    <source>
        <strain evidence="9">CGMCC 1.19062</strain>
    </source>
</reference>
<comment type="pathway">
    <text evidence="2">Purine metabolism; urate degradation; (S)-allantoin from urate: step 3/3.</text>
</comment>